<feature type="binding site" evidence="5">
    <location>
        <position position="262"/>
    </location>
    <ligand>
        <name>(2E)-4-hydroxy-3-methylbut-2-enyl diphosphate</name>
        <dbReference type="ChEBI" id="CHEBI:128753"/>
    </ligand>
</feature>
<comment type="pathway">
    <text evidence="5">Isoprenoid biosynthesis; isopentenyl diphosphate biosynthesis via DXP pathway; isopentenyl diphosphate from 1-deoxy-D-xylulose 5-phosphate: step 6/6.</text>
</comment>
<evidence type="ECO:0000313" key="7">
    <source>
        <dbReference type="Proteomes" id="UP000253426"/>
    </source>
</evidence>
<feature type="binding site" evidence="5">
    <location>
        <position position="73"/>
    </location>
    <ligand>
        <name>isopentenyl diphosphate</name>
        <dbReference type="ChEBI" id="CHEBI:128769"/>
    </ligand>
</feature>
<feature type="binding site" evidence="5">
    <location>
        <position position="73"/>
    </location>
    <ligand>
        <name>(2E)-4-hydroxy-3-methylbut-2-enyl diphosphate</name>
        <dbReference type="ChEBI" id="CHEBI:128753"/>
    </ligand>
</feature>
<comment type="similarity">
    <text evidence="5">Belongs to the IspH family.</text>
</comment>
<dbReference type="Gene3D" id="3.40.1010.20">
    <property type="entry name" value="4-hydroxy-3-methylbut-2-enyl diphosphate reductase, catalytic domain"/>
    <property type="match status" value="2"/>
</dbReference>
<dbReference type="GO" id="GO:0046872">
    <property type="term" value="F:metal ion binding"/>
    <property type="evidence" value="ECO:0007669"/>
    <property type="project" value="UniProtKB-KW"/>
</dbReference>
<keyword evidence="7" id="KW-1185">Reference proteome</keyword>
<organism evidence="6 7">
    <name type="scientific">Roseimicrobium gellanilyticum</name>
    <dbReference type="NCBI Taxonomy" id="748857"/>
    <lineage>
        <taxon>Bacteria</taxon>
        <taxon>Pseudomonadati</taxon>
        <taxon>Verrucomicrobiota</taxon>
        <taxon>Verrucomicrobiia</taxon>
        <taxon>Verrucomicrobiales</taxon>
        <taxon>Verrucomicrobiaceae</taxon>
        <taxon>Roseimicrobium</taxon>
    </lineage>
</organism>
<feature type="binding site" evidence="5">
    <location>
        <position position="220"/>
    </location>
    <ligand>
        <name>dimethylallyl diphosphate</name>
        <dbReference type="ChEBI" id="CHEBI:57623"/>
    </ligand>
</feature>
<feature type="binding site" evidence="5">
    <location>
        <position position="123"/>
    </location>
    <ligand>
        <name>isopentenyl diphosphate</name>
        <dbReference type="ChEBI" id="CHEBI:128769"/>
    </ligand>
</feature>
<dbReference type="CDD" id="cd13944">
    <property type="entry name" value="lytB_ispH"/>
    <property type="match status" value="1"/>
</dbReference>
<evidence type="ECO:0000256" key="5">
    <source>
        <dbReference type="HAMAP-Rule" id="MF_00191"/>
    </source>
</evidence>
<dbReference type="UniPathway" id="UPA00059">
    <property type="reaction ID" value="UER00105"/>
</dbReference>
<dbReference type="EC" id="1.17.7.4" evidence="5"/>
<comment type="cofactor">
    <cofactor evidence="5">
        <name>[4Fe-4S] cluster</name>
        <dbReference type="ChEBI" id="CHEBI:49883"/>
    </cofactor>
    <text evidence="5">Binds 1 [4Fe-4S] cluster per subunit.</text>
</comment>
<feature type="binding site" evidence="5">
    <location>
        <position position="160"/>
    </location>
    <ligand>
        <name>(2E)-4-hydroxy-3-methylbut-2-enyl diphosphate</name>
        <dbReference type="ChEBI" id="CHEBI:128753"/>
    </ligand>
</feature>
<dbReference type="AlphaFoldDB" id="A0A366HR60"/>
<keyword evidence="1 5" id="KW-0004">4Fe-4S</keyword>
<feature type="binding site" evidence="5">
    <location>
        <position position="262"/>
    </location>
    <ligand>
        <name>isopentenyl diphosphate</name>
        <dbReference type="ChEBI" id="CHEBI:128769"/>
    </ligand>
</feature>
<comment type="function">
    <text evidence="5">Catalyzes the conversion of 1-hydroxy-2-methyl-2-(E)-butenyl 4-diphosphate (HMBPP) into a mixture of isopentenyl diphosphate (IPP) and dimethylallyl diphosphate (DMAPP). Acts in the terminal step of the DOXP/MEP pathway for isoprenoid precursor biosynthesis.</text>
</comment>
<feature type="binding site" evidence="5">
    <location>
        <position position="190"/>
    </location>
    <ligand>
        <name>[4Fe-4S] cluster</name>
        <dbReference type="ChEBI" id="CHEBI:49883"/>
    </ligand>
</feature>
<keyword evidence="3 5" id="KW-0408">Iron</keyword>
<protein>
    <recommendedName>
        <fullName evidence="5">4-hydroxy-3-methylbut-2-enyl diphosphate reductase</fullName>
        <shortName evidence="5">HMBPP reductase</shortName>
        <ecNumber evidence="5">1.17.7.4</ecNumber>
    </recommendedName>
</protein>
<feature type="binding site" evidence="5">
    <location>
        <position position="218"/>
    </location>
    <ligand>
        <name>isopentenyl diphosphate</name>
        <dbReference type="ChEBI" id="CHEBI:128769"/>
    </ligand>
</feature>
<dbReference type="Proteomes" id="UP000253426">
    <property type="component" value="Unassembled WGS sequence"/>
</dbReference>
<feature type="binding site" evidence="5">
    <location>
        <position position="95"/>
    </location>
    <ligand>
        <name>[4Fe-4S] cluster</name>
        <dbReference type="ChEBI" id="CHEBI:49883"/>
    </ligand>
</feature>
<feature type="binding site" evidence="5">
    <location>
        <position position="220"/>
    </location>
    <ligand>
        <name>(2E)-4-hydroxy-3-methylbut-2-enyl diphosphate</name>
        <dbReference type="ChEBI" id="CHEBI:128753"/>
    </ligand>
</feature>
<comment type="caution">
    <text evidence="6">The sequence shown here is derived from an EMBL/GenBank/DDBJ whole genome shotgun (WGS) entry which is preliminary data.</text>
</comment>
<feature type="binding site" evidence="5">
    <location>
        <position position="218"/>
    </location>
    <ligand>
        <name>(2E)-4-hydroxy-3-methylbut-2-enyl diphosphate</name>
        <dbReference type="ChEBI" id="CHEBI:128753"/>
    </ligand>
</feature>
<gene>
    <name evidence="5" type="primary">ispH</name>
    <name evidence="6" type="ORF">DES53_10317</name>
</gene>
<evidence type="ECO:0000256" key="4">
    <source>
        <dbReference type="ARBA" id="ARBA00023014"/>
    </source>
</evidence>
<feature type="binding site" evidence="5">
    <location>
        <position position="123"/>
    </location>
    <ligand>
        <name>(2E)-4-hydroxy-3-methylbut-2-enyl diphosphate</name>
        <dbReference type="ChEBI" id="CHEBI:128753"/>
    </ligand>
</feature>
<dbReference type="GO" id="GO:0019288">
    <property type="term" value="P:isopentenyl diphosphate biosynthetic process, methylerythritol 4-phosphate pathway"/>
    <property type="evidence" value="ECO:0007669"/>
    <property type="project" value="UniProtKB-UniRule"/>
</dbReference>
<keyword evidence="4 5" id="KW-0411">Iron-sulfur</keyword>
<dbReference type="RefSeq" id="WP_113958167.1">
    <property type="nucleotide sequence ID" value="NZ_QNRR01000003.1"/>
</dbReference>
<comment type="pathway">
    <text evidence="5">Isoprenoid biosynthesis; dimethylallyl diphosphate biosynthesis; dimethylallyl diphosphate from (2E)-4-hydroxy-3-methylbutenyl diphosphate: step 1/1.</text>
</comment>
<dbReference type="UniPathway" id="UPA00056">
    <property type="reaction ID" value="UER00097"/>
</dbReference>
<sequence>MTIQLAKHHGMCFGVRDALRATHTAARSGPVTILGQLVHNPLVDSHLRTLGVEIGTLSDTPSAPTPGVVITAHGASDNQRAAWVGAGYRVTDTTCPLVRKAHDALGALVREGYFPVVIGQASHVEVRGLTGDFPEAIVLLVEEETAEVPFRPKFGVISQTTQPITHVLQVVDALKRRHPGAEVRFVDTVCNPTKQRQSALVELCADCDTVVVIGGRNSNNTRQLVESARRLGCIAHQVERAEDLDPAWFEKAQHVGVTAGTSTLDETVRAVMDRLQVIAAEQNSGSGSQLAGLLKLALGQGTATPLS</sequence>
<evidence type="ECO:0000313" key="6">
    <source>
        <dbReference type="EMBL" id="RBP45022.1"/>
    </source>
</evidence>
<dbReference type="PANTHER" id="PTHR30426">
    <property type="entry name" value="4-HYDROXY-3-METHYLBUT-2-ENYL DIPHOSPHATE REDUCTASE"/>
    <property type="match status" value="1"/>
</dbReference>
<feature type="binding site" evidence="5">
    <location>
        <position position="39"/>
    </location>
    <ligand>
        <name>(2E)-4-hydroxy-3-methylbut-2-enyl diphosphate</name>
        <dbReference type="ChEBI" id="CHEBI:128753"/>
    </ligand>
</feature>
<dbReference type="GO" id="GO:0051539">
    <property type="term" value="F:4 iron, 4 sulfur cluster binding"/>
    <property type="evidence" value="ECO:0007669"/>
    <property type="project" value="UniProtKB-UniRule"/>
</dbReference>
<proteinExistence type="inferred from homology"/>
<feature type="binding site" evidence="5">
    <location>
        <position position="262"/>
    </location>
    <ligand>
        <name>dimethylallyl diphosphate</name>
        <dbReference type="ChEBI" id="CHEBI:57623"/>
    </ligand>
</feature>
<feature type="active site" description="Proton donor" evidence="5">
    <location>
        <position position="125"/>
    </location>
</feature>
<dbReference type="InterPro" id="IPR003451">
    <property type="entry name" value="LytB/IspH"/>
</dbReference>
<keyword evidence="5" id="KW-0560">Oxidoreductase</keyword>
<reference evidence="6 7" key="1">
    <citation type="submission" date="2018-06" db="EMBL/GenBank/DDBJ databases">
        <title>Genomic Encyclopedia of Type Strains, Phase IV (KMG-IV): sequencing the most valuable type-strain genomes for metagenomic binning, comparative biology and taxonomic classification.</title>
        <authorList>
            <person name="Goeker M."/>
        </authorList>
    </citation>
    <scope>NUCLEOTIDE SEQUENCE [LARGE SCALE GENOMIC DNA]</scope>
    <source>
        <strain evidence="6 7">DSM 25532</strain>
    </source>
</reference>
<feature type="binding site" evidence="5">
    <location>
        <position position="73"/>
    </location>
    <ligand>
        <name>dimethylallyl diphosphate</name>
        <dbReference type="ChEBI" id="CHEBI:57623"/>
    </ligand>
</feature>
<comment type="catalytic activity">
    <reaction evidence="5">
        <text>isopentenyl diphosphate + 2 oxidized [2Fe-2S]-[ferredoxin] + H2O = (2E)-4-hydroxy-3-methylbut-2-enyl diphosphate + 2 reduced [2Fe-2S]-[ferredoxin] + 2 H(+)</text>
        <dbReference type="Rhea" id="RHEA:24488"/>
        <dbReference type="Rhea" id="RHEA-COMP:10000"/>
        <dbReference type="Rhea" id="RHEA-COMP:10001"/>
        <dbReference type="ChEBI" id="CHEBI:15377"/>
        <dbReference type="ChEBI" id="CHEBI:15378"/>
        <dbReference type="ChEBI" id="CHEBI:33737"/>
        <dbReference type="ChEBI" id="CHEBI:33738"/>
        <dbReference type="ChEBI" id="CHEBI:128753"/>
        <dbReference type="ChEBI" id="CHEBI:128769"/>
        <dbReference type="EC" id="1.17.7.4"/>
    </reaction>
</comment>
<dbReference type="GO" id="GO:0016114">
    <property type="term" value="P:terpenoid biosynthetic process"/>
    <property type="evidence" value="ECO:0007669"/>
    <property type="project" value="UniProtKB-UniRule"/>
</dbReference>
<keyword evidence="2 5" id="KW-0479">Metal-binding</keyword>
<feature type="binding site" evidence="5">
    <location>
        <position position="220"/>
    </location>
    <ligand>
        <name>isopentenyl diphosphate</name>
        <dbReference type="ChEBI" id="CHEBI:128769"/>
    </ligand>
</feature>
<evidence type="ECO:0000256" key="2">
    <source>
        <dbReference type="ARBA" id="ARBA00022723"/>
    </source>
</evidence>
<accession>A0A366HR60</accession>
<feature type="binding site" evidence="5">
    <location>
        <position position="39"/>
    </location>
    <ligand>
        <name>isopentenyl diphosphate</name>
        <dbReference type="ChEBI" id="CHEBI:128769"/>
    </ligand>
</feature>
<feature type="binding site" evidence="5">
    <location>
        <position position="12"/>
    </location>
    <ligand>
        <name>[4Fe-4S] cluster</name>
        <dbReference type="ChEBI" id="CHEBI:49883"/>
    </ligand>
</feature>
<dbReference type="GO" id="GO:0051745">
    <property type="term" value="F:4-hydroxy-3-methylbut-2-enyl diphosphate reductase activity"/>
    <property type="evidence" value="ECO:0007669"/>
    <property type="project" value="UniProtKB-UniRule"/>
</dbReference>
<dbReference type="EMBL" id="QNRR01000003">
    <property type="protein sequence ID" value="RBP45022.1"/>
    <property type="molecule type" value="Genomic_DNA"/>
</dbReference>
<dbReference type="OrthoDB" id="9804077at2"/>
<comment type="catalytic activity">
    <reaction evidence="5">
        <text>dimethylallyl diphosphate + 2 oxidized [2Fe-2S]-[ferredoxin] + H2O = (2E)-4-hydroxy-3-methylbut-2-enyl diphosphate + 2 reduced [2Fe-2S]-[ferredoxin] + 2 H(+)</text>
        <dbReference type="Rhea" id="RHEA:24825"/>
        <dbReference type="Rhea" id="RHEA-COMP:10000"/>
        <dbReference type="Rhea" id="RHEA-COMP:10001"/>
        <dbReference type="ChEBI" id="CHEBI:15377"/>
        <dbReference type="ChEBI" id="CHEBI:15378"/>
        <dbReference type="ChEBI" id="CHEBI:33737"/>
        <dbReference type="ChEBI" id="CHEBI:33738"/>
        <dbReference type="ChEBI" id="CHEBI:57623"/>
        <dbReference type="ChEBI" id="CHEBI:128753"/>
        <dbReference type="EC" id="1.17.7.4"/>
    </reaction>
</comment>
<dbReference type="GO" id="GO:0050992">
    <property type="term" value="P:dimethylallyl diphosphate biosynthetic process"/>
    <property type="evidence" value="ECO:0007669"/>
    <property type="project" value="UniProtKB-UniRule"/>
</dbReference>
<comment type="caution">
    <text evidence="5">Lacks conserved residue(s) required for the propagation of feature annotation.</text>
</comment>
<dbReference type="Pfam" id="PF02401">
    <property type="entry name" value="LYTB"/>
    <property type="match status" value="1"/>
</dbReference>
<evidence type="ECO:0000256" key="3">
    <source>
        <dbReference type="ARBA" id="ARBA00023004"/>
    </source>
</evidence>
<dbReference type="NCBIfam" id="TIGR00216">
    <property type="entry name" value="ispH_lytB"/>
    <property type="match status" value="1"/>
</dbReference>
<feature type="binding site" evidence="5">
    <location>
        <position position="39"/>
    </location>
    <ligand>
        <name>dimethylallyl diphosphate</name>
        <dbReference type="ChEBI" id="CHEBI:57623"/>
    </ligand>
</feature>
<dbReference type="PANTHER" id="PTHR30426:SF0">
    <property type="entry name" value="4-HYDROXY-3-METHYLBUT-2-ENYL DIPHOSPHATE REDUCTASE"/>
    <property type="match status" value="1"/>
</dbReference>
<dbReference type="HAMAP" id="MF_00191">
    <property type="entry name" value="IspH"/>
    <property type="match status" value="1"/>
</dbReference>
<keyword evidence="5" id="KW-0414">Isoprene biosynthesis</keyword>
<dbReference type="Gene3D" id="3.40.50.11270">
    <property type="match status" value="1"/>
</dbReference>
<evidence type="ECO:0000256" key="1">
    <source>
        <dbReference type="ARBA" id="ARBA00022485"/>
    </source>
</evidence>
<feature type="binding site" evidence="5">
    <location>
        <position position="218"/>
    </location>
    <ligand>
        <name>dimethylallyl diphosphate</name>
        <dbReference type="ChEBI" id="CHEBI:57623"/>
    </ligand>
</feature>
<feature type="binding site" evidence="5">
    <location>
        <position position="123"/>
    </location>
    <ligand>
        <name>dimethylallyl diphosphate</name>
        <dbReference type="ChEBI" id="CHEBI:57623"/>
    </ligand>
</feature>
<name>A0A366HR60_9BACT</name>